<keyword evidence="3" id="KW-1185">Reference proteome</keyword>
<sequence length="103" mass="11486">MPSPRCHKMSDGDPSLKNFRMQPVKQLITWTVAWSPTTLQDLREGQPRMPGTPSLQQVTHFPSPISHPKPPLFGLRITVAHPSVRKCISRPGGHFWSLAPVAT</sequence>
<dbReference type="EMBL" id="LSYS01005497">
    <property type="protein sequence ID" value="OPJ76991.1"/>
    <property type="molecule type" value="Genomic_DNA"/>
</dbReference>
<accession>A0A1V4JXX6</accession>
<dbReference type="Proteomes" id="UP000190648">
    <property type="component" value="Unassembled WGS sequence"/>
</dbReference>
<protein>
    <submittedName>
        <fullName evidence="2">Uncharacterized protein</fullName>
    </submittedName>
</protein>
<organism evidence="2 3">
    <name type="scientific">Patagioenas fasciata monilis</name>
    <dbReference type="NCBI Taxonomy" id="372326"/>
    <lineage>
        <taxon>Eukaryota</taxon>
        <taxon>Metazoa</taxon>
        <taxon>Chordata</taxon>
        <taxon>Craniata</taxon>
        <taxon>Vertebrata</taxon>
        <taxon>Euteleostomi</taxon>
        <taxon>Archelosauria</taxon>
        <taxon>Archosauria</taxon>
        <taxon>Dinosauria</taxon>
        <taxon>Saurischia</taxon>
        <taxon>Theropoda</taxon>
        <taxon>Coelurosauria</taxon>
        <taxon>Aves</taxon>
        <taxon>Neognathae</taxon>
        <taxon>Neoaves</taxon>
        <taxon>Columbimorphae</taxon>
        <taxon>Columbiformes</taxon>
        <taxon>Columbidae</taxon>
        <taxon>Patagioenas</taxon>
    </lineage>
</organism>
<dbReference type="AlphaFoldDB" id="A0A1V4JXX6"/>
<evidence type="ECO:0000313" key="3">
    <source>
        <dbReference type="Proteomes" id="UP000190648"/>
    </source>
</evidence>
<reference evidence="2 3" key="1">
    <citation type="submission" date="2016-02" db="EMBL/GenBank/DDBJ databases">
        <title>Band-tailed pigeon sequencing and assembly.</title>
        <authorList>
            <person name="Soares A.E."/>
            <person name="Novak B.J."/>
            <person name="Rice E.S."/>
            <person name="O'Connell B."/>
            <person name="Chang D."/>
            <person name="Weber S."/>
            <person name="Shapiro B."/>
        </authorList>
    </citation>
    <scope>NUCLEOTIDE SEQUENCE [LARGE SCALE GENOMIC DNA]</scope>
    <source>
        <strain evidence="2">BTP2013</strain>
        <tissue evidence="2">Blood</tissue>
    </source>
</reference>
<gene>
    <name evidence="2" type="ORF">AV530_007426</name>
</gene>
<evidence type="ECO:0000313" key="2">
    <source>
        <dbReference type="EMBL" id="OPJ76991.1"/>
    </source>
</evidence>
<proteinExistence type="predicted"/>
<feature type="region of interest" description="Disordered" evidence="1">
    <location>
        <begin position="43"/>
        <end position="63"/>
    </location>
</feature>
<name>A0A1V4JXX6_PATFA</name>
<comment type="caution">
    <text evidence="2">The sequence shown here is derived from an EMBL/GenBank/DDBJ whole genome shotgun (WGS) entry which is preliminary data.</text>
</comment>
<evidence type="ECO:0000256" key="1">
    <source>
        <dbReference type="SAM" id="MobiDB-lite"/>
    </source>
</evidence>